<dbReference type="CDD" id="cd00520">
    <property type="entry name" value="RRF"/>
    <property type="match status" value="1"/>
</dbReference>
<dbReference type="Gene3D" id="1.10.132.20">
    <property type="entry name" value="Ribosome-recycling factor"/>
    <property type="match status" value="1"/>
</dbReference>
<dbReference type="HAMAP" id="MF_00040">
    <property type="entry name" value="RRF"/>
    <property type="match status" value="1"/>
</dbReference>
<comment type="similarity">
    <text evidence="1 3">Belongs to the RRF family.</text>
</comment>
<gene>
    <name evidence="3 6" type="primary">frr</name>
    <name evidence="6" type="ORF">ACFOPX_07915</name>
</gene>
<evidence type="ECO:0000256" key="3">
    <source>
        <dbReference type="HAMAP-Rule" id="MF_00040"/>
    </source>
</evidence>
<keyword evidence="2 3" id="KW-0648">Protein biosynthesis</keyword>
<accession>A0ABV7ZLQ8</accession>
<keyword evidence="3" id="KW-0963">Cytoplasm</keyword>
<feature type="domain" description="Ribosome recycling factor" evidence="5">
    <location>
        <begin position="22"/>
        <end position="183"/>
    </location>
</feature>
<protein>
    <recommendedName>
        <fullName evidence="3">Ribosome-recycling factor</fullName>
        <shortName evidence="3">RRF</shortName>
    </recommendedName>
    <alternativeName>
        <fullName evidence="3">Ribosome-releasing factor</fullName>
    </alternativeName>
</protein>
<name>A0ABV7ZLQ8_9HELI</name>
<reference evidence="7" key="1">
    <citation type="journal article" date="2019" name="Int. J. Syst. Evol. Microbiol.">
        <title>The Global Catalogue of Microorganisms (GCM) 10K type strain sequencing project: providing services to taxonomists for standard genome sequencing and annotation.</title>
        <authorList>
            <consortium name="The Broad Institute Genomics Platform"/>
            <consortium name="The Broad Institute Genome Sequencing Center for Infectious Disease"/>
            <person name="Wu L."/>
            <person name="Ma J."/>
        </authorList>
    </citation>
    <scope>NUCLEOTIDE SEQUENCE [LARGE SCALE GENOMIC DNA]</scope>
    <source>
        <strain evidence="7">CCUG 53816</strain>
    </source>
</reference>
<sequence length="185" mass="20625">MLDGIYKQTSAQMHKSLQALLKDFTTLRSGKVSINLVENVRVDYYGTPTPLNQVGSVIASDASTLSITPWEKNLLKDIERALQEANLGVNPNNDGESVKLFFPPMTSEQRKEIAKDAKGMGEKAKVAVRNIRQDANNQIKKLEKDKEISEDQSKKALAEVQKITDTAIKKIEDALKAKEEEILKL</sequence>
<keyword evidence="4" id="KW-0175">Coiled coil</keyword>
<dbReference type="EMBL" id="JBHRZO010000053">
    <property type="protein sequence ID" value="MFC3848432.1"/>
    <property type="molecule type" value="Genomic_DNA"/>
</dbReference>
<evidence type="ECO:0000259" key="5">
    <source>
        <dbReference type="Pfam" id="PF01765"/>
    </source>
</evidence>
<comment type="caution">
    <text evidence="6">The sequence shown here is derived from an EMBL/GenBank/DDBJ whole genome shotgun (WGS) entry which is preliminary data.</text>
</comment>
<dbReference type="Proteomes" id="UP001595783">
    <property type="component" value="Unassembled WGS sequence"/>
</dbReference>
<keyword evidence="7" id="KW-1185">Reference proteome</keyword>
<dbReference type="InterPro" id="IPR002661">
    <property type="entry name" value="Ribosome_recyc_fac"/>
</dbReference>
<dbReference type="InterPro" id="IPR023584">
    <property type="entry name" value="Ribosome_recyc_fac_dom"/>
</dbReference>
<dbReference type="NCBIfam" id="TIGR00496">
    <property type="entry name" value="frr"/>
    <property type="match status" value="1"/>
</dbReference>
<evidence type="ECO:0000313" key="7">
    <source>
        <dbReference type="Proteomes" id="UP001595783"/>
    </source>
</evidence>
<evidence type="ECO:0000313" key="6">
    <source>
        <dbReference type="EMBL" id="MFC3848432.1"/>
    </source>
</evidence>
<dbReference type="RefSeq" id="WP_104751789.1">
    <property type="nucleotide sequence ID" value="NZ_FZMF01000007.1"/>
</dbReference>
<evidence type="ECO:0000256" key="2">
    <source>
        <dbReference type="ARBA" id="ARBA00022917"/>
    </source>
</evidence>
<comment type="subcellular location">
    <subcellularLocation>
        <location evidence="3">Cytoplasm</location>
    </subcellularLocation>
</comment>
<dbReference type="PANTHER" id="PTHR20982:SF3">
    <property type="entry name" value="MITOCHONDRIAL RIBOSOME RECYCLING FACTOR PSEUDO 1"/>
    <property type="match status" value="1"/>
</dbReference>
<dbReference type="SUPFAM" id="SSF55194">
    <property type="entry name" value="Ribosome recycling factor, RRF"/>
    <property type="match status" value="1"/>
</dbReference>
<dbReference type="Pfam" id="PF01765">
    <property type="entry name" value="RRF"/>
    <property type="match status" value="1"/>
</dbReference>
<dbReference type="Gene3D" id="3.30.1360.40">
    <property type="match status" value="1"/>
</dbReference>
<dbReference type="PANTHER" id="PTHR20982">
    <property type="entry name" value="RIBOSOME RECYCLING FACTOR"/>
    <property type="match status" value="1"/>
</dbReference>
<feature type="coiled-coil region" evidence="4">
    <location>
        <begin position="125"/>
        <end position="159"/>
    </location>
</feature>
<evidence type="ECO:0000256" key="1">
    <source>
        <dbReference type="ARBA" id="ARBA00005912"/>
    </source>
</evidence>
<organism evidence="6 7">
    <name type="scientific">Helicobacter baculiformis</name>
    <dbReference type="NCBI Taxonomy" id="427351"/>
    <lineage>
        <taxon>Bacteria</taxon>
        <taxon>Pseudomonadati</taxon>
        <taxon>Campylobacterota</taxon>
        <taxon>Epsilonproteobacteria</taxon>
        <taxon>Campylobacterales</taxon>
        <taxon>Helicobacteraceae</taxon>
        <taxon>Helicobacter</taxon>
    </lineage>
</organism>
<proteinExistence type="inferred from homology"/>
<evidence type="ECO:0000256" key="4">
    <source>
        <dbReference type="SAM" id="Coils"/>
    </source>
</evidence>
<comment type="function">
    <text evidence="3">Responsible for the release of ribosomes from messenger RNA at the termination of protein biosynthesis. May increase the efficiency of translation by recycling ribosomes from one round of translation to another.</text>
</comment>
<dbReference type="InterPro" id="IPR036191">
    <property type="entry name" value="RRF_sf"/>
</dbReference>